<name>A0ABZ2YE65_9BACT</name>
<reference evidence="3 4" key="1">
    <citation type="submission" date="2023-03" db="EMBL/GenBank/DDBJ databases">
        <title>Novel Species.</title>
        <authorList>
            <person name="Ma S."/>
        </authorList>
    </citation>
    <scope>NUCLEOTIDE SEQUENCE [LARGE SCALE GENOMIC DNA]</scope>
    <source>
        <strain evidence="3 4">B11</strain>
    </source>
</reference>
<keyword evidence="4" id="KW-1185">Reference proteome</keyword>
<protein>
    <recommendedName>
        <fullName evidence="5">DUF5667 domain-containing protein</fullName>
    </recommendedName>
</protein>
<feature type="compositionally biased region" description="Low complexity" evidence="1">
    <location>
        <begin position="244"/>
        <end position="258"/>
    </location>
</feature>
<evidence type="ECO:0000313" key="4">
    <source>
        <dbReference type="Proteomes" id="UP001461341"/>
    </source>
</evidence>
<feature type="signal peptide" evidence="2">
    <location>
        <begin position="1"/>
        <end position="22"/>
    </location>
</feature>
<evidence type="ECO:0000256" key="2">
    <source>
        <dbReference type="SAM" id="SignalP"/>
    </source>
</evidence>
<proteinExistence type="predicted"/>
<evidence type="ECO:0000313" key="3">
    <source>
        <dbReference type="EMBL" id="WZL75970.1"/>
    </source>
</evidence>
<dbReference type="Proteomes" id="UP001461341">
    <property type="component" value="Chromosome"/>
</dbReference>
<evidence type="ECO:0008006" key="5">
    <source>
        <dbReference type="Google" id="ProtNLM"/>
    </source>
</evidence>
<dbReference type="EMBL" id="CP121689">
    <property type="protein sequence ID" value="WZL75970.1"/>
    <property type="molecule type" value="Genomic_DNA"/>
</dbReference>
<feature type="chain" id="PRO_5046056821" description="DUF5667 domain-containing protein" evidence="2">
    <location>
        <begin position="23"/>
        <end position="284"/>
    </location>
</feature>
<feature type="compositionally biased region" description="Polar residues" evidence="1">
    <location>
        <begin position="266"/>
        <end position="284"/>
    </location>
</feature>
<accession>A0ABZ2YE65</accession>
<evidence type="ECO:0000256" key="1">
    <source>
        <dbReference type="SAM" id="MobiDB-lite"/>
    </source>
</evidence>
<keyword evidence="2" id="KW-0732">Signal</keyword>
<dbReference type="RefSeq" id="WP_369018124.1">
    <property type="nucleotide sequence ID" value="NZ_CP121689.1"/>
</dbReference>
<sequence>MRRFFFFALFLFFSFWSFLAFAAEENVTSLIQGAPSFYAEEDKEYLLQRVSEILDEVRQEGISPEPLVLKLGEGLKKKVLPYNLVKTLERKKDSLLLAKKTLQDVDARVANKENLLYNLALVFESSTSPEDLQKVLEEILHKDGKRLESVVDSLAAFVELGFAPDQAGLVIAGVVQKGATPSELKKFTRLLERARREGIDPSRVAAVLSEAVNKYDHLSLVEMEIKNLIASSRQKPNVEAGEGVVISSPGITSSGTPTQEGGTPLEGSNASSGPPTQEGGTPLE</sequence>
<feature type="region of interest" description="Disordered" evidence="1">
    <location>
        <begin position="244"/>
        <end position="284"/>
    </location>
</feature>
<gene>
    <name evidence="3" type="ORF">QBE54_10360</name>
</gene>
<organism evidence="3 4">
    <name type="scientific">Thermatribacter velox</name>
    <dbReference type="NCBI Taxonomy" id="3039681"/>
    <lineage>
        <taxon>Bacteria</taxon>
        <taxon>Pseudomonadati</taxon>
        <taxon>Atribacterota</taxon>
        <taxon>Atribacteria</taxon>
        <taxon>Atribacterales</taxon>
        <taxon>Thermatribacteraceae</taxon>
        <taxon>Thermatribacter</taxon>
    </lineage>
</organism>